<sequence length="116" mass="12943">MIELTEAQEGKILRRDCRGWIELMAQAWYESGHAGADAYPGDALITHLRAVYDACRDANMENMDDVSLLGFNVLRANTARCGADDVTALVDYFIRHARSGNAAYAQAWIDLYLEEA</sequence>
<evidence type="ECO:0000313" key="1">
    <source>
        <dbReference type="EMBL" id="RSZ59185.1"/>
    </source>
</evidence>
<evidence type="ECO:0000313" key="2">
    <source>
        <dbReference type="Proteomes" id="UP000278085"/>
    </source>
</evidence>
<accession>A0A430HNR5</accession>
<reference evidence="1 2" key="1">
    <citation type="submission" date="2018-12" db="EMBL/GenBank/DDBJ databases">
        <authorList>
            <person name="Yang E."/>
        </authorList>
    </citation>
    <scope>NUCLEOTIDE SEQUENCE [LARGE SCALE GENOMIC DNA]</scope>
    <source>
        <strain evidence="1 2">SOD</strain>
    </source>
</reference>
<dbReference type="EMBL" id="RXLQ01000004">
    <property type="protein sequence ID" value="RSZ59185.1"/>
    <property type="molecule type" value="Genomic_DNA"/>
</dbReference>
<name>A0A430HNR5_9BURK</name>
<keyword evidence="2" id="KW-1185">Reference proteome</keyword>
<organism evidence="1 2">
    <name type="scientific">Massilia atriviolacea</name>
    <dbReference type="NCBI Taxonomy" id="2495579"/>
    <lineage>
        <taxon>Bacteria</taxon>
        <taxon>Pseudomonadati</taxon>
        <taxon>Pseudomonadota</taxon>
        <taxon>Betaproteobacteria</taxon>
        <taxon>Burkholderiales</taxon>
        <taxon>Oxalobacteraceae</taxon>
        <taxon>Telluria group</taxon>
        <taxon>Massilia</taxon>
    </lineage>
</organism>
<protein>
    <submittedName>
        <fullName evidence="1">Uncharacterized protein</fullName>
    </submittedName>
</protein>
<proteinExistence type="predicted"/>
<dbReference type="AlphaFoldDB" id="A0A430HNR5"/>
<dbReference type="RefSeq" id="WP_126073557.1">
    <property type="nucleotide sequence ID" value="NZ_CP051166.1"/>
</dbReference>
<dbReference type="OrthoDB" id="8779226at2"/>
<gene>
    <name evidence="1" type="ORF">EJB06_08315</name>
</gene>
<dbReference type="Proteomes" id="UP000278085">
    <property type="component" value="Unassembled WGS sequence"/>
</dbReference>
<comment type="caution">
    <text evidence="1">The sequence shown here is derived from an EMBL/GenBank/DDBJ whole genome shotgun (WGS) entry which is preliminary data.</text>
</comment>